<dbReference type="CDD" id="cd04301">
    <property type="entry name" value="NAT_SF"/>
    <property type="match status" value="1"/>
</dbReference>
<dbReference type="InParanoid" id="G7E657"/>
<sequence length="242" mass="26467">MVATEAAAVTEAMSTKEATAPTAKTPCKVDISLAHVDDLDEIVQASIDGFGKDAMLTFFMPNGPTEKAQRGWRWFYEQQLRHPANRIWKATRPGTSEIIGMLSLGWVQRDESGTLLPPICPMNDLDNPFFADTTIEPDFNLTGTKEIVKIAQAAESKFMAGRTYIIGMNLFIIGSLQNAGIGRQLVAAGMEWAKEQGLPIFCLASPAGSLLYRKLGFKELSRITLDPSNPDRVSLGMILDAD</sequence>
<dbReference type="PROSITE" id="PS51186">
    <property type="entry name" value="GNAT"/>
    <property type="match status" value="1"/>
</dbReference>
<dbReference type="OMA" id="MEWAKEQ"/>
<dbReference type="EMBL" id="BABT02000150">
    <property type="protein sequence ID" value="GAA98317.1"/>
    <property type="molecule type" value="Genomic_DNA"/>
</dbReference>
<dbReference type="AlphaFoldDB" id="G7E657"/>
<feature type="domain" description="N-acetyltransferase" evidence="2">
    <location>
        <begin position="85"/>
        <end position="242"/>
    </location>
</feature>
<dbReference type="Pfam" id="PF13508">
    <property type="entry name" value="Acetyltransf_7"/>
    <property type="match status" value="1"/>
</dbReference>
<reference evidence="3 4" key="2">
    <citation type="journal article" date="2012" name="Open Biol.">
        <title>Characteristics of nucleosomes and linker DNA regions on the genome of the basidiomycete Mixia osmundae revealed by mono- and dinucleosome mapping.</title>
        <authorList>
            <person name="Nishida H."/>
            <person name="Kondo S."/>
            <person name="Matsumoto T."/>
            <person name="Suzuki Y."/>
            <person name="Yoshikawa H."/>
            <person name="Taylor T.D."/>
            <person name="Sugiyama J."/>
        </authorList>
    </citation>
    <scope>NUCLEOTIDE SEQUENCE [LARGE SCALE GENOMIC DNA]</scope>
    <source>
        <strain evidence="4">CBS 9802 / IAM 14324 / JCM 22182 / KY 12970</strain>
    </source>
</reference>
<dbReference type="RefSeq" id="XP_014569168.1">
    <property type="nucleotide sequence ID" value="XM_014713682.1"/>
</dbReference>
<dbReference type="GO" id="GO:0016747">
    <property type="term" value="F:acyltransferase activity, transferring groups other than amino-acyl groups"/>
    <property type="evidence" value="ECO:0007669"/>
    <property type="project" value="InterPro"/>
</dbReference>
<proteinExistence type="predicted"/>
<dbReference type="InterPro" id="IPR016181">
    <property type="entry name" value="Acyl_CoA_acyltransferase"/>
</dbReference>
<dbReference type="InterPro" id="IPR000182">
    <property type="entry name" value="GNAT_dom"/>
</dbReference>
<evidence type="ECO:0000313" key="3">
    <source>
        <dbReference type="EMBL" id="GAA98317.1"/>
    </source>
</evidence>
<dbReference type="SUPFAM" id="SSF55729">
    <property type="entry name" value="Acyl-CoA N-acyltransferases (Nat)"/>
    <property type="match status" value="1"/>
</dbReference>
<dbReference type="PANTHER" id="PTHR42791">
    <property type="entry name" value="GNAT FAMILY ACETYLTRANSFERASE"/>
    <property type="match status" value="1"/>
</dbReference>
<evidence type="ECO:0000313" key="4">
    <source>
        <dbReference type="Proteomes" id="UP000009131"/>
    </source>
</evidence>
<feature type="region of interest" description="Disordered" evidence="1">
    <location>
        <begin position="1"/>
        <end position="21"/>
    </location>
</feature>
<dbReference type="OrthoDB" id="2115692at2759"/>
<dbReference type="HOGENOM" id="CLU_1225037_0_0_1"/>
<dbReference type="PANTHER" id="PTHR42791:SF1">
    <property type="entry name" value="N-ACETYLTRANSFERASE DOMAIN-CONTAINING PROTEIN"/>
    <property type="match status" value="1"/>
</dbReference>
<evidence type="ECO:0000259" key="2">
    <source>
        <dbReference type="PROSITE" id="PS51186"/>
    </source>
</evidence>
<dbReference type="InterPro" id="IPR052523">
    <property type="entry name" value="Trichothecene_AcTrans"/>
</dbReference>
<comment type="caution">
    <text evidence="3">The sequence shown here is derived from an EMBL/GenBank/DDBJ whole genome shotgun (WGS) entry which is preliminary data.</text>
</comment>
<keyword evidence="4" id="KW-1185">Reference proteome</keyword>
<reference evidence="3 4" key="1">
    <citation type="journal article" date="2011" name="J. Gen. Appl. Microbiol.">
        <title>Draft genome sequencing of the enigmatic basidiomycete Mixia osmundae.</title>
        <authorList>
            <person name="Nishida H."/>
            <person name="Nagatsuka Y."/>
            <person name="Sugiyama J."/>
        </authorList>
    </citation>
    <scope>NUCLEOTIDE SEQUENCE [LARGE SCALE GENOMIC DNA]</scope>
    <source>
        <strain evidence="4">CBS 9802 / IAM 14324 / JCM 22182 / KY 12970</strain>
    </source>
</reference>
<dbReference type="eggNOG" id="ENOG502SPBG">
    <property type="taxonomic scope" value="Eukaryota"/>
</dbReference>
<name>G7E657_MIXOS</name>
<evidence type="ECO:0000256" key="1">
    <source>
        <dbReference type="SAM" id="MobiDB-lite"/>
    </source>
</evidence>
<dbReference type="Proteomes" id="UP000009131">
    <property type="component" value="Unassembled WGS sequence"/>
</dbReference>
<accession>G7E657</accession>
<dbReference type="Gene3D" id="3.40.630.30">
    <property type="match status" value="1"/>
</dbReference>
<protein>
    <recommendedName>
        <fullName evidence="2">N-acetyltransferase domain-containing protein</fullName>
    </recommendedName>
</protein>
<organism evidence="3 4">
    <name type="scientific">Mixia osmundae (strain CBS 9802 / IAM 14324 / JCM 22182 / KY 12970)</name>
    <dbReference type="NCBI Taxonomy" id="764103"/>
    <lineage>
        <taxon>Eukaryota</taxon>
        <taxon>Fungi</taxon>
        <taxon>Dikarya</taxon>
        <taxon>Basidiomycota</taxon>
        <taxon>Pucciniomycotina</taxon>
        <taxon>Mixiomycetes</taxon>
        <taxon>Mixiales</taxon>
        <taxon>Mixiaceae</taxon>
        <taxon>Mixia</taxon>
    </lineage>
</organism>
<gene>
    <name evidence="3" type="primary">Mo05002</name>
    <name evidence="3" type="ORF">E5Q_05002</name>
</gene>